<keyword evidence="2" id="KW-1185">Reference proteome</keyword>
<proteinExistence type="predicted"/>
<reference evidence="1" key="1">
    <citation type="submission" date="2021-06" db="EMBL/GenBank/DDBJ databases">
        <authorList>
            <person name="Kallberg Y."/>
            <person name="Tangrot J."/>
            <person name="Rosling A."/>
        </authorList>
    </citation>
    <scope>NUCLEOTIDE SEQUENCE</scope>
    <source>
        <strain evidence="1">MA461A</strain>
    </source>
</reference>
<dbReference type="Proteomes" id="UP000789920">
    <property type="component" value="Unassembled WGS sequence"/>
</dbReference>
<dbReference type="EMBL" id="CAJVQC010084912">
    <property type="protein sequence ID" value="CAG8821466.1"/>
    <property type="molecule type" value="Genomic_DNA"/>
</dbReference>
<sequence length="73" mass="7999">AICGASVVYLAIDGNNVGSYEEVRSLANSAVDSVLEKIDDNNRKEQVLKVMPENKEITSDQSQEELSKVDIDN</sequence>
<name>A0ACA9S2X3_9GLOM</name>
<feature type="non-terminal residue" evidence="1">
    <location>
        <position position="73"/>
    </location>
</feature>
<gene>
    <name evidence="1" type="ORF">RPERSI_LOCUS25591</name>
</gene>
<organism evidence="1 2">
    <name type="scientific">Racocetra persica</name>
    <dbReference type="NCBI Taxonomy" id="160502"/>
    <lineage>
        <taxon>Eukaryota</taxon>
        <taxon>Fungi</taxon>
        <taxon>Fungi incertae sedis</taxon>
        <taxon>Mucoromycota</taxon>
        <taxon>Glomeromycotina</taxon>
        <taxon>Glomeromycetes</taxon>
        <taxon>Diversisporales</taxon>
        <taxon>Gigasporaceae</taxon>
        <taxon>Racocetra</taxon>
    </lineage>
</organism>
<evidence type="ECO:0000313" key="1">
    <source>
        <dbReference type="EMBL" id="CAG8821466.1"/>
    </source>
</evidence>
<comment type="caution">
    <text evidence="1">The sequence shown here is derived from an EMBL/GenBank/DDBJ whole genome shotgun (WGS) entry which is preliminary data.</text>
</comment>
<accession>A0ACA9S2X3</accession>
<protein>
    <submittedName>
        <fullName evidence="1">20475_t:CDS:1</fullName>
    </submittedName>
</protein>
<feature type="non-terminal residue" evidence="1">
    <location>
        <position position="1"/>
    </location>
</feature>
<evidence type="ECO:0000313" key="2">
    <source>
        <dbReference type="Proteomes" id="UP000789920"/>
    </source>
</evidence>